<feature type="region of interest" description="Disordered" evidence="2">
    <location>
        <begin position="79"/>
        <end position="224"/>
    </location>
</feature>
<dbReference type="InterPro" id="IPR001331">
    <property type="entry name" value="GDS_CDC24_CS"/>
</dbReference>
<feature type="domain" description="PH" evidence="3">
    <location>
        <begin position="527"/>
        <end position="662"/>
    </location>
</feature>
<accession>A0ABM5GFG3</accession>
<evidence type="ECO:0000259" key="3">
    <source>
        <dbReference type="PROSITE" id="PS50003"/>
    </source>
</evidence>
<dbReference type="SUPFAM" id="SSF48065">
    <property type="entry name" value="DBL homology domain (DH-domain)"/>
    <property type="match status" value="1"/>
</dbReference>
<keyword evidence="5" id="KW-1185">Reference proteome</keyword>
<dbReference type="GeneID" id="110069782"/>
<evidence type="ECO:0000256" key="2">
    <source>
        <dbReference type="SAM" id="MobiDB-lite"/>
    </source>
</evidence>
<dbReference type="Gene3D" id="2.30.29.30">
    <property type="entry name" value="Pleckstrin-homology domain (PH domain)/Phosphotyrosine-binding domain (PTB)"/>
    <property type="match status" value="1"/>
</dbReference>
<evidence type="ECO:0000259" key="4">
    <source>
        <dbReference type="PROSITE" id="PS50010"/>
    </source>
</evidence>
<feature type="compositionally biased region" description="Basic and acidic residues" evidence="2">
    <location>
        <begin position="210"/>
        <end position="224"/>
    </location>
</feature>
<dbReference type="Pfam" id="PF00621">
    <property type="entry name" value="RhoGEF"/>
    <property type="match status" value="1"/>
</dbReference>
<dbReference type="InterPro" id="IPR035899">
    <property type="entry name" value="DBL_dom_sf"/>
</dbReference>
<reference evidence="6" key="1">
    <citation type="submission" date="2025-08" db="UniProtKB">
        <authorList>
            <consortium name="RefSeq"/>
        </authorList>
    </citation>
    <scope>IDENTIFICATION</scope>
</reference>
<proteinExistence type="predicted"/>
<sequence>MDCECSFQEHEVTHMEEQCHIPKGTELLGNNLDSIEKDDTEDIVFFSNETITPAITKIKLLPSISTRKQGFHEDTHLLKVPSENSDDGDVTPYQFDRHAPERISTSPTLRRLRKSMPLSPQVLPLQNDTENARAGNKAPQGSSSIPVCQSSSSIQCHSSSTYTRLHTDSLLPREQPKSADPTSVKPYCQENFSDYQTSKNSKGNNPSFLSEREQNSQEQFKESDLHNAIGQYRSTERRHSSVVVSLPGFEMFPGDLLIPDSAAKFLYHSASLQSSESKKPWWPFAKKGMGKDKQKQISDLENYLSTVTVKMSKCSDYEFYNVKDKTWLEIMEMHQLQPKGSDLSDIKKNEAVWELFTTECTYFLDHLLVLKMYFEGNMSQSHQVYCLNYTSAVFYLEKLKKREDFGTYLKWCEQKEQCKRLHLSELLVAPLHKLTRYPLLLKNIWKHTEAAEKVVIGSLKEKVEKSIRNLEGKVKWLDNFQKFKQLQEIIIWPSLWDQDKRFFLPEGLKNTIRDNLSENILSPTKRSLVYEGRLTLAEHMRVVDVYLFLFDDLLLITKPNRLKKKSGSSDLSLNPACPFFSMELQSLLEDSSYCTVLDQPIPLDRLTIRNIDSFHITVLGLRNAFLIQHENRYQQCIAAFLLQAQTESIKKTWMSQMETAILNYSNRLNRPQTTFSTLAAESSEI</sequence>
<dbReference type="InterPro" id="IPR040181">
    <property type="entry name" value="PKHG5/7"/>
</dbReference>
<dbReference type="PANTHER" id="PTHR13217">
    <property type="entry name" value="PLECKSTRIN HOMOLOGY DOMAIN-CONTAINING FAMILY G MEMBER 7"/>
    <property type="match status" value="1"/>
</dbReference>
<dbReference type="SMART" id="SM00325">
    <property type="entry name" value="RhoGEF"/>
    <property type="match status" value="1"/>
</dbReference>
<keyword evidence="1" id="KW-0344">Guanine-nucleotide releasing factor</keyword>
<gene>
    <name evidence="6" type="primary">PLEKHG7</name>
</gene>
<dbReference type="PROSITE" id="PS50003">
    <property type="entry name" value="PH_DOMAIN"/>
    <property type="match status" value="1"/>
</dbReference>
<dbReference type="RefSeq" id="XP_072856387.1">
    <property type="nucleotide sequence ID" value="XM_073000286.1"/>
</dbReference>
<dbReference type="Pfam" id="PF22697">
    <property type="entry name" value="SOS1_NGEF_PH"/>
    <property type="match status" value="1"/>
</dbReference>
<dbReference type="InterPro" id="IPR000219">
    <property type="entry name" value="DH_dom"/>
</dbReference>
<dbReference type="InterPro" id="IPR001849">
    <property type="entry name" value="PH_domain"/>
</dbReference>
<name>A0ABM5GFG3_9SAUR</name>
<feature type="compositionally biased region" description="Low complexity" evidence="2">
    <location>
        <begin position="142"/>
        <end position="160"/>
    </location>
</feature>
<protein>
    <submittedName>
        <fullName evidence="6">Pleckstrin homology domain-containing family G member 7 isoform X3</fullName>
    </submittedName>
</protein>
<dbReference type="SUPFAM" id="SSF50729">
    <property type="entry name" value="PH domain-like"/>
    <property type="match status" value="1"/>
</dbReference>
<dbReference type="PROSITE" id="PS00741">
    <property type="entry name" value="DH_1"/>
    <property type="match status" value="1"/>
</dbReference>
<evidence type="ECO:0000313" key="5">
    <source>
        <dbReference type="Proteomes" id="UP001652642"/>
    </source>
</evidence>
<dbReference type="Proteomes" id="UP001652642">
    <property type="component" value="Chromosome 5"/>
</dbReference>
<feature type="compositionally biased region" description="Polar residues" evidence="2">
    <location>
        <begin position="190"/>
        <end position="208"/>
    </location>
</feature>
<dbReference type="SMART" id="SM00233">
    <property type="entry name" value="PH"/>
    <property type="match status" value="1"/>
</dbReference>
<organism evidence="5 6">
    <name type="scientific">Pogona vitticeps</name>
    <name type="common">central bearded dragon</name>
    <dbReference type="NCBI Taxonomy" id="103695"/>
    <lineage>
        <taxon>Eukaryota</taxon>
        <taxon>Metazoa</taxon>
        <taxon>Chordata</taxon>
        <taxon>Craniata</taxon>
        <taxon>Vertebrata</taxon>
        <taxon>Euteleostomi</taxon>
        <taxon>Lepidosauria</taxon>
        <taxon>Squamata</taxon>
        <taxon>Bifurcata</taxon>
        <taxon>Unidentata</taxon>
        <taxon>Episquamata</taxon>
        <taxon>Toxicofera</taxon>
        <taxon>Iguania</taxon>
        <taxon>Acrodonta</taxon>
        <taxon>Agamidae</taxon>
        <taxon>Amphibolurinae</taxon>
        <taxon>Pogona</taxon>
    </lineage>
</organism>
<dbReference type="InterPro" id="IPR055251">
    <property type="entry name" value="SOS1_NGEF_PH"/>
</dbReference>
<evidence type="ECO:0000313" key="6">
    <source>
        <dbReference type="RefSeq" id="XP_072856387.1"/>
    </source>
</evidence>
<dbReference type="Gene3D" id="1.20.900.10">
    <property type="entry name" value="Dbl homology (DH) domain"/>
    <property type="match status" value="1"/>
</dbReference>
<evidence type="ECO:0000256" key="1">
    <source>
        <dbReference type="ARBA" id="ARBA00022658"/>
    </source>
</evidence>
<dbReference type="PANTHER" id="PTHR13217:SF6">
    <property type="entry name" value="PLECKSTRIN HOMOLOGY DOMAIN-CONTAINING FAMILY G MEMBER 7"/>
    <property type="match status" value="1"/>
</dbReference>
<dbReference type="Pfam" id="PF15720">
    <property type="entry name" value="DUF4675"/>
    <property type="match status" value="1"/>
</dbReference>
<dbReference type="PROSITE" id="PS50010">
    <property type="entry name" value="DH_2"/>
    <property type="match status" value="1"/>
</dbReference>
<feature type="domain" description="DH" evidence="4">
    <location>
        <begin position="329"/>
        <end position="480"/>
    </location>
</feature>
<dbReference type="InterPro" id="IPR011993">
    <property type="entry name" value="PH-like_dom_sf"/>
</dbReference>